<dbReference type="RefSeq" id="WP_248150650.1">
    <property type="nucleotide sequence ID" value="NZ_BAAAOF010000003.1"/>
</dbReference>
<proteinExistence type="predicted"/>
<keyword evidence="2" id="KW-1185">Reference proteome</keyword>
<sequence>MPSPDARSRVLILSFSPIASDARVLKQVALLRDEYEVTTCGYGEAPTGVADHVRIPDEFAIWRYPRLAVVLRQYRWAYRKNQAIASAAGQLAGRRFDVVLADDVDAVPLALSLAPVKGVHADLHEYSPRQHDESPRFRWFVRPFIEWMTRRYVARAASWTTVSSGIAREYERRFGFLPEIVTNAAPYADAEPTPVGEPLRLVHSGAALRNRHLGTLIDGVVGAASGATLDLYLTPNDEVYLAELRESAARAGGRIRLNAPVPYAELAETLRRFDVGVHVLPPVNFNNRWALPNKIFDYVQARLAVLVGPSPEMADYVRRYGIGAVASDFTAPALSEAIDALTAASVAAMKAASHASARELSSESQVAVWKRAIDALAAA</sequence>
<evidence type="ECO:0000313" key="1">
    <source>
        <dbReference type="EMBL" id="GAA1926580.1"/>
    </source>
</evidence>
<name>A0ABP5B1B3_9MICO</name>
<organism evidence="1 2">
    <name type="scientific">Microbacterium aoyamense</name>
    <dbReference type="NCBI Taxonomy" id="344166"/>
    <lineage>
        <taxon>Bacteria</taxon>
        <taxon>Bacillati</taxon>
        <taxon>Actinomycetota</taxon>
        <taxon>Actinomycetes</taxon>
        <taxon>Micrococcales</taxon>
        <taxon>Microbacteriaceae</taxon>
        <taxon>Microbacterium</taxon>
    </lineage>
</organism>
<reference evidence="2" key="1">
    <citation type="journal article" date="2019" name="Int. J. Syst. Evol. Microbiol.">
        <title>The Global Catalogue of Microorganisms (GCM) 10K type strain sequencing project: providing services to taxonomists for standard genome sequencing and annotation.</title>
        <authorList>
            <consortium name="The Broad Institute Genomics Platform"/>
            <consortium name="The Broad Institute Genome Sequencing Center for Infectious Disease"/>
            <person name="Wu L."/>
            <person name="Ma J."/>
        </authorList>
    </citation>
    <scope>NUCLEOTIDE SEQUENCE [LARGE SCALE GENOMIC DNA]</scope>
    <source>
        <strain evidence="2">JCM 14900</strain>
    </source>
</reference>
<comment type="caution">
    <text evidence="1">The sequence shown here is derived from an EMBL/GenBank/DDBJ whole genome shotgun (WGS) entry which is preliminary data.</text>
</comment>
<dbReference type="SUPFAM" id="SSF53756">
    <property type="entry name" value="UDP-Glycosyltransferase/glycogen phosphorylase"/>
    <property type="match status" value="1"/>
</dbReference>
<dbReference type="Gene3D" id="3.40.50.2000">
    <property type="entry name" value="Glycogen Phosphorylase B"/>
    <property type="match status" value="2"/>
</dbReference>
<protein>
    <submittedName>
        <fullName evidence="1">Glycosyltransferase family 4 protein</fullName>
    </submittedName>
</protein>
<dbReference type="EMBL" id="BAAAOF010000003">
    <property type="protein sequence ID" value="GAA1926580.1"/>
    <property type="molecule type" value="Genomic_DNA"/>
</dbReference>
<dbReference type="Proteomes" id="UP001501343">
    <property type="component" value="Unassembled WGS sequence"/>
</dbReference>
<gene>
    <name evidence="1" type="ORF">GCM10009775_18460</name>
</gene>
<accession>A0ABP5B1B3</accession>
<evidence type="ECO:0000313" key="2">
    <source>
        <dbReference type="Proteomes" id="UP001501343"/>
    </source>
</evidence>